<gene>
    <name evidence="3" type="ORF">ABGB03_12390</name>
</gene>
<evidence type="ECO:0000259" key="1">
    <source>
        <dbReference type="PROSITE" id="PS50151"/>
    </source>
</evidence>
<dbReference type="AlphaFoldDB" id="A0AAU7BR94"/>
<dbReference type="PANTHER" id="PTHR15160">
    <property type="entry name" value="VON HIPPEL-LINDAU PROTEIN"/>
    <property type="match status" value="1"/>
</dbReference>
<accession>A0AAU7BR94</accession>
<dbReference type="PROSITE" id="PS50151">
    <property type="entry name" value="UVR"/>
    <property type="match status" value="1"/>
</dbReference>
<dbReference type="GO" id="GO:0004518">
    <property type="term" value="F:nuclease activity"/>
    <property type="evidence" value="ECO:0007669"/>
    <property type="project" value="InterPro"/>
</dbReference>
<sequence length="202" mass="22822">MSLVRLNIKGISYSQTQNGAYALILSEVDGDRKLPIVIGAFEAQSIAIALEKEIKPPRPLTHDLFKNFSDRFDIVVKQVIIHKLVDGVFYSSLICERDKIEEIIDARTSDAIALALRFQAPIFTYKNILDKAGIYLKVNKEDEQKADNILVDEVLAEEIETSSGQDNFKGKTLDELQKMLDKAVANEDYETAARIRDEMSKR</sequence>
<dbReference type="Pfam" id="PF02577">
    <property type="entry name" value="BFN_dom"/>
    <property type="match status" value="1"/>
</dbReference>
<organism evidence="3">
    <name type="scientific">Pontimicrobium sp. SW4</name>
    <dbReference type="NCBI Taxonomy" id="3153519"/>
    <lineage>
        <taxon>Bacteria</taxon>
        <taxon>Pseudomonadati</taxon>
        <taxon>Bacteroidota</taxon>
        <taxon>Flavobacteriia</taxon>
        <taxon>Flavobacteriales</taxon>
        <taxon>Flavobacteriaceae</taxon>
        <taxon>Pontimicrobium</taxon>
    </lineage>
</organism>
<evidence type="ECO:0000313" key="3">
    <source>
        <dbReference type="EMBL" id="XBG60656.1"/>
    </source>
</evidence>
<evidence type="ECO:0000259" key="2">
    <source>
        <dbReference type="PROSITE" id="PS51658"/>
    </source>
</evidence>
<protein>
    <submittedName>
        <fullName evidence="3">Bifunctional nuclease family protein</fullName>
    </submittedName>
</protein>
<dbReference type="InterPro" id="IPR036104">
    <property type="entry name" value="BFN_sf"/>
</dbReference>
<dbReference type="Gene3D" id="4.10.860.10">
    <property type="entry name" value="UVR domain"/>
    <property type="match status" value="1"/>
</dbReference>
<dbReference type="InterPro" id="IPR001943">
    <property type="entry name" value="UVR_dom"/>
</dbReference>
<dbReference type="Pfam" id="PF02151">
    <property type="entry name" value="UVR"/>
    <property type="match status" value="1"/>
</dbReference>
<dbReference type="PROSITE" id="PS51658">
    <property type="entry name" value="BFN"/>
    <property type="match status" value="1"/>
</dbReference>
<dbReference type="Gene3D" id="3.10.690.10">
    <property type="entry name" value="Bifunctional nuclease domain"/>
    <property type="match status" value="1"/>
</dbReference>
<dbReference type="EMBL" id="CP157199">
    <property type="protein sequence ID" value="XBG60656.1"/>
    <property type="molecule type" value="Genomic_DNA"/>
</dbReference>
<dbReference type="RefSeq" id="WP_347922886.1">
    <property type="nucleotide sequence ID" value="NZ_CP157199.1"/>
</dbReference>
<proteinExistence type="predicted"/>
<reference evidence="3" key="1">
    <citation type="submission" date="2024-05" db="EMBL/GenBank/DDBJ databases">
        <title>Pontimicrobium maritimus sp. nov., isolated form sea water.</title>
        <authorList>
            <person name="Muhammad N."/>
            <person name="Vuong T.Q."/>
            <person name="Han H.L."/>
            <person name="Kim S.-G."/>
        </authorList>
    </citation>
    <scope>NUCLEOTIDE SEQUENCE</scope>
    <source>
        <strain evidence="3">SW4</strain>
    </source>
</reference>
<dbReference type="SUPFAM" id="SSF103256">
    <property type="entry name" value="Hypothetical protein TM0160"/>
    <property type="match status" value="1"/>
</dbReference>
<name>A0AAU7BR94_9FLAO</name>
<feature type="domain" description="UVR" evidence="1">
    <location>
        <begin position="170"/>
        <end position="202"/>
    </location>
</feature>
<feature type="domain" description="BFN" evidence="2">
    <location>
        <begin position="3"/>
        <end position="136"/>
    </location>
</feature>
<dbReference type="PANTHER" id="PTHR15160:SF1">
    <property type="entry name" value="VON HIPPEL-LINDAU DISEASE TUMOR SUPPRESSOR"/>
    <property type="match status" value="1"/>
</dbReference>
<dbReference type="InterPro" id="IPR003729">
    <property type="entry name" value="Bi_nuclease_dom"/>
</dbReference>